<keyword evidence="3" id="KW-1185">Reference proteome</keyword>
<gene>
    <name evidence="2" type="ORF">Q9L58_002141</name>
</gene>
<dbReference type="EMBL" id="JBBBZM010000017">
    <property type="protein sequence ID" value="KAL0638910.1"/>
    <property type="molecule type" value="Genomic_DNA"/>
</dbReference>
<protein>
    <submittedName>
        <fullName evidence="2">Uncharacterized protein</fullName>
    </submittedName>
</protein>
<feature type="compositionally biased region" description="Low complexity" evidence="1">
    <location>
        <begin position="55"/>
        <end position="64"/>
    </location>
</feature>
<organism evidence="2 3">
    <name type="scientific">Discina gigas</name>
    <dbReference type="NCBI Taxonomy" id="1032678"/>
    <lineage>
        <taxon>Eukaryota</taxon>
        <taxon>Fungi</taxon>
        <taxon>Dikarya</taxon>
        <taxon>Ascomycota</taxon>
        <taxon>Pezizomycotina</taxon>
        <taxon>Pezizomycetes</taxon>
        <taxon>Pezizales</taxon>
        <taxon>Discinaceae</taxon>
        <taxon>Discina</taxon>
    </lineage>
</organism>
<proteinExistence type="predicted"/>
<accession>A0ABR3GSN1</accession>
<name>A0ABR3GSN1_9PEZI</name>
<evidence type="ECO:0000256" key="1">
    <source>
        <dbReference type="SAM" id="MobiDB-lite"/>
    </source>
</evidence>
<reference evidence="2 3" key="1">
    <citation type="submission" date="2024-02" db="EMBL/GenBank/DDBJ databases">
        <title>Discinaceae phylogenomics.</title>
        <authorList>
            <person name="Dirks A.C."/>
            <person name="James T.Y."/>
        </authorList>
    </citation>
    <scope>NUCLEOTIDE SEQUENCE [LARGE SCALE GENOMIC DNA]</scope>
    <source>
        <strain evidence="2 3">ACD0624</strain>
    </source>
</reference>
<feature type="compositionally biased region" description="Low complexity" evidence="1">
    <location>
        <begin position="30"/>
        <end position="40"/>
    </location>
</feature>
<dbReference type="Proteomes" id="UP001447188">
    <property type="component" value="Unassembled WGS sequence"/>
</dbReference>
<comment type="caution">
    <text evidence="2">The sequence shown here is derived from an EMBL/GenBank/DDBJ whole genome shotgun (WGS) entry which is preliminary data.</text>
</comment>
<evidence type="ECO:0000313" key="2">
    <source>
        <dbReference type="EMBL" id="KAL0638910.1"/>
    </source>
</evidence>
<feature type="region of interest" description="Disordered" evidence="1">
    <location>
        <begin position="1"/>
        <end position="73"/>
    </location>
</feature>
<sequence>MSSHALDPNRLSPGGAPASHPRLSDPCPPLESRLSTPSSSRSRKPPTPALGSVRSSPSTHSTAAAHKRPPPIRRARDIALDFWEEKDESVTAEEFIRMHEPVAHTPCEKAASILYDNLYRRHAGLQVTAADPVAVNPVATSLSEIVGEPRTCITYPNTKPTRTEEEENEEMVDVDVDVDVDMTPRPVSPVAKRHYSRGKKGKILGLV</sequence>
<evidence type="ECO:0000313" key="3">
    <source>
        <dbReference type="Proteomes" id="UP001447188"/>
    </source>
</evidence>